<evidence type="ECO:0000256" key="3">
    <source>
        <dbReference type="ARBA" id="ARBA00022679"/>
    </source>
</evidence>
<keyword evidence="4" id="KW-0378">Hydrolase</keyword>
<dbReference type="InterPro" id="IPR013762">
    <property type="entry name" value="Integrase-like_cat_sf"/>
</dbReference>
<evidence type="ECO:0000256" key="1">
    <source>
        <dbReference type="ARBA" id="ARBA00008857"/>
    </source>
</evidence>
<dbReference type="GO" id="GO:0016740">
    <property type="term" value="F:transferase activity"/>
    <property type="evidence" value="ECO:0007669"/>
    <property type="project" value="UniProtKB-KW"/>
</dbReference>
<protein>
    <recommendedName>
        <fullName evidence="2">Integrase</fullName>
    </recommendedName>
</protein>
<dbReference type="InterPro" id="IPR050090">
    <property type="entry name" value="Tyrosine_recombinase_XerCD"/>
</dbReference>
<dbReference type="GO" id="GO:0075713">
    <property type="term" value="P:establishment of integrated proviral latency"/>
    <property type="evidence" value="ECO:0007669"/>
    <property type="project" value="UniProtKB-KW"/>
</dbReference>
<dbReference type="Proteomes" id="UP000259421">
    <property type="component" value="Segment"/>
</dbReference>
<dbReference type="GO" id="GO:0016787">
    <property type="term" value="F:hydrolase activity"/>
    <property type="evidence" value="ECO:0007669"/>
    <property type="project" value="UniProtKB-KW"/>
</dbReference>
<dbReference type="GO" id="GO:0003677">
    <property type="term" value="F:DNA binding"/>
    <property type="evidence" value="ECO:0007669"/>
    <property type="project" value="InterPro"/>
</dbReference>
<proteinExistence type="inferred from homology"/>
<gene>
    <name evidence="9" type="ORF">CcrBL9_gp219</name>
</gene>
<accession>A0A385EBS8</accession>
<dbReference type="GO" id="GO:0044826">
    <property type="term" value="P:viral genome integration into host DNA"/>
    <property type="evidence" value="ECO:0007669"/>
    <property type="project" value="UniProtKB-KW"/>
</dbReference>
<keyword evidence="3" id="KW-0808">Transferase</keyword>
<keyword evidence="10" id="KW-1185">Reference proteome</keyword>
<dbReference type="PANTHER" id="PTHR30349">
    <property type="entry name" value="PHAGE INTEGRASE-RELATED"/>
    <property type="match status" value="1"/>
</dbReference>
<dbReference type="PANTHER" id="PTHR30349:SF64">
    <property type="entry name" value="PROPHAGE INTEGRASE INTD-RELATED"/>
    <property type="match status" value="1"/>
</dbReference>
<sequence>MRPAADIVHLNQLRRHARPSTLAAARREPAKTKKGVLHRAKILTPAQFQELRGLVEEDSKTPERDLVGILLSFYCGLRAQEIAYLEWDRHILDAKGRFRTTVLEDGTVQHTIFISGDIGKRGRERTLPIPPQMVQALKELRALRQTDVHVFHRLDCPPGYGPLLANSVAKWFGRIYERYNYDGCSSHSGRRTFVTQAARKMQFAGCSLRDVQIMAGHASLATTQAYIEPSEQQGALVSSLYD</sequence>
<dbReference type="InterPro" id="IPR002104">
    <property type="entry name" value="Integrase_catalytic"/>
</dbReference>
<reference evidence="10" key="1">
    <citation type="submission" date="2018-07" db="EMBL/GenBank/DDBJ databases">
        <title>Giant CbK-like Caulobacter bacteriophages have genetically divergent genomes.</title>
        <authorList>
            <person name="Wilson K.M."/>
            <person name="Ely B."/>
        </authorList>
    </citation>
    <scope>NUCLEOTIDE SEQUENCE [LARGE SCALE GENOMIC DNA]</scope>
</reference>
<dbReference type="Gene3D" id="1.10.443.10">
    <property type="entry name" value="Intergrase catalytic core"/>
    <property type="match status" value="1"/>
</dbReference>
<keyword evidence="7" id="KW-1160">Virus entry into host cell</keyword>
<dbReference type="InterPro" id="IPR011010">
    <property type="entry name" value="DNA_brk_join_enz"/>
</dbReference>
<dbReference type="CDD" id="cd00397">
    <property type="entry name" value="DNA_BRE_C"/>
    <property type="match status" value="1"/>
</dbReference>
<dbReference type="GO" id="GO:0015074">
    <property type="term" value="P:DNA integration"/>
    <property type="evidence" value="ECO:0007669"/>
    <property type="project" value="UniProtKB-KW"/>
</dbReference>
<dbReference type="SUPFAM" id="SSF56349">
    <property type="entry name" value="DNA breaking-rejoining enzymes"/>
    <property type="match status" value="1"/>
</dbReference>
<dbReference type="Pfam" id="PF00589">
    <property type="entry name" value="Phage_integrase"/>
    <property type="match status" value="1"/>
</dbReference>
<comment type="similarity">
    <text evidence="1">Belongs to the 'phage' integrase family.</text>
</comment>
<keyword evidence="6" id="KW-0233">DNA recombination</keyword>
<dbReference type="EMBL" id="MH588546">
    <property type="protein sequence ID" value="AXQ69243.1"/>
    <property type="molecule type" value="Genomic_DNA"/>
</dbReference>
<evidence type="ECO:0000256" key="2">
    <source>
        <dbReference type="ARBA" id="ARBA00016082"/>
    </source>
</evidence>
<evidence type="ECO:0000259" key="8">
    <source>
        <dbReference type="PROSITE" id="PS51898"/>
    </source>
</evidence>
<organism evidence="9 10">
    <name type="scientific">Caulobacter phage CcrBL9</name>
    <dbReference type="NCBI Taxonomy" id="2283270"/>
    <lineage>
        <taxon>Viruses</taxon>
        <taxon>Duplodnaviria</taxon>
        <taxon>Heunggongvirae</taxon>
        <taxon>Uroviricota</taxon>
        <taxon>Caudoviricetes</taxon>
        <taxon>Jeanschmidtviridae</taxon>
        <taxon>Bertelyvirus</taxon>
        <taxon>Bertelyvirus BL9</taxon>
    </lineage>
</organism>
<evidence type="ECO:0000256" key="7">
    <source>
        <dbReference type="ARBA" id="ARBA00023195"/>
    </source>
</evidence>
<keyword evidence="5" id="KW-0229">DNA integration</keyword>
<evidence type="ECO:0000313" key="9">
    <source>
        <dbReference type="EMBL" id="AXQ69243.1"/>
    </source>
</evidence>
<reference evidence="9 10" key="2">
    <citation type="submission" date="2018-09" db="EMBL/GenBank/DDBJ databases">
        <title>Giant CbK-like Caulobacter bacteriophages have genetically divergent genomes.</title>
        <authorList>
            <person name="Wilson K."/>
            <person name="Ely B."/>
        </authorList>
    </citation>
    <scope>NUCLEOTIDE SEQUENCE [LARGE SCALE GENOMIC DNA]</scope>
</reference>
<keyword evidence="7" id="KW-1179">Viral genome integration</keyword>
<feature type="domain" description="Tyr recombinase" evidence="8">
    <location>
        <begin position="38"/>
        <end position="239"/>
    </location>
</feature>
<evidence type="ECO:0000256" key="5">
    <source>
        <dbReference type="ARBA" id="ARBA00022908"/>
    </source>
</evidence>
<dbReference type="GO" id="GO:0006310">
    <property type="term" value="P:DNA recombination"/>
    <property type="evidence" value="ECO:0007669"/>
    <property type="project" value="UniProtKB-KW"/>
</dbReference>
<name>A0A385EBS8_9CAUD</name>
<evidence type="ECO:0000256" key="4">
    <source>
        <dbReference type="ARBA" id="ARBA00022801"/>
    </source>
</evidence>
<dbReference type="PROSITE" id="PS51898">
    <property type="entry name" value="TYR_RECOMBINASE"/>
    <property type="match status" value="1"/>
</dbReference>
<evidence type="ECO:0000313" key="10">
    <source>
        <dbReference type="Proteomes" id="UP000259421"/>
    </source>
</evidence>
<evidence type="ECO:0000256" key="6">
    <source>
        <dbReference type="ARBA" id="ARBA00023172"/>
    </source>
</evidence>